<evidence type="ECO:0000313" key="2">
    <source>
        <dbReference type="Proteomes" id="UP000244089"/>
    </source>
</evidence>
<dbReference type="AlphaFoldDB" id="A0A2T5RH01"/>
<protein>
    <submittedName>
        <fullName evidence="1">Uncharacterized protein</fullName>
    </submittedName>
</protein>
<comment type="caution">
    <text evidence="1">The sequence shown here is derived from an EMBL/GenBank/DDBJ whole genome shotgun (WGS) entry which is preliminary data.</text>
</comment>
<sequence length="183" mass="21335">MQKISRNLLEMFLKAKLMMINRDNPGGGFMKKAVYFLVLILILSPGALAHSDFIEEGEFGEWESGSFNDYINPDNFYEHLKEKYEYKVPDYFDHEVIIPVKIVSYYGFTKYHYLTGKPRAKIQFGDDFEYVFKLNNKIGLILTDQEIEAIKAENEFSTLDEIINKGTLIFKEKSNNPISDIQF</sequence>
<gene>
    <name evidence="1" type="ORF">C8C76_13241</name>
</gene>
<evidence type="ECO:0000313" key="1">
    <source>
        <dbReference type="EMBL" id="PTV94467.1"/>
    </source>
</evidence>
<accession>A0A2T5RH01</accession>
<dbReference type="Proteomes" id="UP000244089">
    <property type="component" value="Unassembled WGS sequence"/>
</dbReference>
<name>A0A2T5RH01_9FIRM</name>
<reference evidence="1 2" key="1">
    <citation type="submission" date="2018-04" db="EMBL/GenBank/DDBJ databases">
        <title>Subsurface microbial communities from deep shales in Ohio and West Virginia, USA.</title>
        <authorList>
            <person name="Wrighton K."/>
        </authorList>
    </citation>
    <scope>NUCLEOTIDE SEQUENCE [LARGE SCALE GENOMIC DNA]</scope>
    <source>
        <strain evidence="1 2">WC1</strain>
    </source>
</reference>
<dbReference type="EMBL" id="QAXS01000032">
    <property type="protein sequence ID" value="PTV94467.1"/>
    <property type="molecule type" value="Genomic_DNA"/>
</dbReference>
<organism evidence="1 2">
    <name type="scientific">Halanaerobium saccharolyticum</name>
    <dbReference type="NCBI Taxonomy" id="43595"/>
    <lineage>
        <taxon>Bacteria</taxon>
        <taxon>Bacillati</taxon>
        <taxon>Bacillota</taxon>
        <taxon>Clostridia</taxon>
        <taxon>Halanaerobiales</taxon>
        <taxon>Halanaerobiaceae</taxon>
        <taxon>Halanaerobium</taxon>
    </lineage>
</organism>
<proteinExistence type="predicted"/>